<feature type="transmembrane region" description="Helical" evidence="7">
    <location>
        <begin position="401"/>
        <end position="420"/>
    </location>
</feature>
<feature type="transmembrane region" description="Helical" evidence="7">
    <location>
        <begin position="6"/>
        <end position="26"/>
    </location>
</feature>
<feature type="transmembrane region" description="Helical" evidence="7">
    <location>
        <begin position="507"/>
        <end position="529"/>
    </location>
</feature>
<comment type="similarity">
    <text evidence="2 6">Belongs to the sodium:solute symporter (SSF) (TC 2.A.21) family.</text>
</comment>
<evidence type="ECO:0000256" key="3">
    <source>
        <dbReference type="ARBA" id="ARBA00022692"/>
    </source>
</evidence>
<feature type="transmembrane region" description="Helical" evidence="7">
    <location>
        <begin position="432"/>
        <end position="456"/>
    </location>
</feature>
<accession>A0AA49XE13</accession>
<sequence length="657" mass="73064">MQESLVWQDYLTIGLYFILVLAVGIWSTCRPNKGSTVGYFLAGRNMHWIPIGASIYASNIGAKLFIGLTGTAAASGFAVAIYEWHAVFILIALGWIFVPVYVSCGAYTMPEYLRKRFGGQRIRVLASFINITIFILGNISAEIYCGAMFMEILLGWNIYLCVVIIIIVTAMYTITGGLVSVIYTDTLQTFILLGGAIYLAVKAFISVGGWDGLVTLYPTAAANMTLSNQTFYKCGMPRSDAFHIFRDPVKGDIPWPGAVIGLTMLGLYAWCQEQIIVQRCLSARSLSHAKAGALLAAFLKLFSFALFIIPGMISRILFPEEVACADPDTCWKICQNRAGCSNFAYPLLVMRLLPPGVRGLMLAALLAALMSSLTSIFNSASAIVTLDLWTRLRSRAQETELMVVGRVTVAVLLVVSILWLPILQQSQGGLLWFYIQAVKAYLLVPWCMVFLLGFFWKRLSEKGAFWGLIIGLVIGLIRLVLDFSTPAPRCGSGDPDKRFPVVSKVDFLHFAIILAVVSSVMMALISLCTKPRSESQLRRVTFWTRHAELEPELSDAEDEEVENVDVNKRPAIEMKNKEELLLENTDSNPDYSNAKQCIMNWLCGFSYKTKKIISAEEKAEIRRKMTSIKQNRFSGRILNIVAVTLSLLTIVLLVYFR</sequence>
<dbReference type="PROSITE" id="PS00456">
    <property type="entry name" value="NA_SOLUT_SYMP_1"/>
    <property type="match status" value="1"/>
</dbReference>
<keyword evidence="4 7" id="KW-1133">Transmembrane helix</keyword>
<feature type="transmembrane region" description="Helical" evidence="7">
    <location>
        <begin position="360"/>
        <end position="389"/>
    </location>
</feature>
<organism evidence="8">
    <name type="scientific">Sinonovacula rivularis</name>
    <dbReference type="NCBI Taxonomy" id="489091"/>
    <lineage>
        <taxon>Eukaryota</taxon>
        <taxon>Metazoa</taxon>
        <taxon>Spiralia</taxon>
        <taxon>Lophotrochozoa</taxon>
        <taxon>Mollusca</taxon>
        <taxon>Bivalvia</taxon>
        <taxon>Autobranchia</taxon>
        <taxon>Heteroconchia</taxon>
        <taxon>Euheterodonta</taxon>
        <taxon>Imparidentia</taxon>
        <taxon>Neoheterodontei</taxon>
        <taxon>Cardiida</taxon>
        <taxon>Tellinoidea</taxon>
        <taxon>Solecurtidae</taxon>
        <taxon>Sinonovacula</taxon>
    </lineage>
</organism>
<dbReference type="InterPro" id="IPR018212">
    <property type="entry name" value="Na/solute_symporter_CS"/>
</dbReference>
<feature type="transmembrane region" description="Helical" evidence="7">
    <location>
        <begin position="463"/>
        <end position="481"/>
    </location>
</feature>
<dbReference type="Pfam" id="PF00474">
    <property type="entry name" value="SSF"/>
    <property type="match status" value="1"/>
</dbReference>
<evidence type="ECO:0000256" key="5">
    <source>
        <dbReference type="ARBA" id="ARBA00023136"/>
    </source>
</evidence>
<feature type="transmembrane region" description="Helical" evidence="7">
    <location>
        <begin position="156"/>
        <end position="183"/>
    </location>
</feature>
<dbReference type="InterPro" id="IPR001734">
    <property type="entry name" value="Na/solute_symporter"/>
</dbReference>
<dbReference type="InterPro" id="IPR038377">
    <property type="entry name" value="Na/Glc_symporter_sf"/>
</dbReference>
<dbReference type="EMBL" id="OQ971978">
    <property type="protein sequence ID" value="WLN44352.1"/>
    <property type="molecule type" value="mRNA"/>
</dbReference>
<reference evidence="8" key="1">
    <citation type="submission" date="2023-05" db="EMBL/GenBank/DDBJ databases">
        <authorList>
            <person name="Wang S.S."/>
        </authorList>
    </citation>
    <scope>NUCLEOTIDE SEQUENCE</scope>
    <source>
        <strain evidence="8">SLC6</strain>
    </source>
</reference>
<comment type="subcellular location">
    <subcellularLocation>
        <location evidence="1">Membrane</location>
        <topology evidence="1">Multi-pass membrane protein</topology>
    </subcellularLocation>
</comment>
<proteinExistence type="evidence at transcript level"/>
<evidence type="ECO:0000256" key="1">
    <source>
        <dbReference type="ARBA" id="ARBA00004141"/>
    </source>
</evidence>
<keyword evidence="5 7" id="KW-0472">Membrane</keyword>
<evidence type="ECO:0000256" key="2">
    <source>
        <dbReference type="ARBA" id="ARBA00006434"/>
    </source>
</evidence>
<keyword evidence="3 7" id="KW-0812">Transmembrane</keyword>
<dbReference type="PANTHER" id="PTHR11819:SF195">
    <property type="entry name" value="SODIUM_GLUCOSE COTRANSPORTER 4"/>
    <property type="match status" value="1"/>
</dbReference>
<feature type="transmembrane region" description="Helical" evidence="7">
    <location>
        <begin position="88"/>
        <end position="107"/>
    </location>
</feature>
<dbReference type="GO" id="GO:0005412">
    <property type="term" value="F:D-glucose:sodium symporter activity"/>
    <property type="evidence" value="ECO:0007669"/>
    <property type="project" value="TreeGrafter"/>
</dbReference>
<feature type="transmembrane region" description="Helical" evidence="7">
    <location>
        <begin position="633"/>
        <end position="656"/>
    </location>
</feature>
<feature type="transmembrane region" description="Helical" evidence="7">
    <location>
        <begin position="292"/>
        <end position="313"/>
    </location>
</feature>
<evidence type="ECO:0000256" key="6">
    <source>
        <dbReference type="RuleBase" id="RU362091"/>
    </source>
</evidence>
<dbReference type="PANTHER" id="PTHR11819">
    <property type="entry name" value="SOLUTE CARRIER FAMILY 5"/>
    <property type="match status" value="1"/>
</dbReference>
<dbReference type="AlphaFoldDB" id="A0AA49XE13"/>
<protein>
    <submittedName>
        <fullName evidence="8">AAT12</fullName>
    </submittedName>
</protein>
<dbReference type="NCBIfam" id="TIGR00813">
    <property type="entry name" value="sss"/>
    <property type="match status" value="1"/>
</dbReference>
<dbReference type="PROSITE" id="PS50283">
    <property type="entry name" value="NA_SOLUT_SYMP_3"/>
    <property type="match status" value="1"/>
</dbReference>
<feature type="transmembrane region" description="Helical" evidence="7">
    <location>
        <begin position="253"/>
        <end position="271"/>
    </location>
</feature>
<dbReference type="GO" id="GO:0005886">
    <property type="term" value="C:plasma membrane"/>
    <property type="evidence" value="ECO:0007669"/>
    <property type="project" value="TreeGrafter"/>
</dbReference>
<feature type="transmembrane region" description="Helical" evidence="7">
    <location>
        <begin position="128"/>
        <end position="150"/>
    </location>
</feature>
<name>A0AA49XE13_9BIVA</name>
<feature type="transmembrane region" description="Helical" evidence="7">
    <location>
        <begin position="190"/>
        <end position="210"/>
    </location>
</feature>
<dbReference type="Gene3D" id="1.20.1730.10">
    <property type="entry name" value="Sodium/glucose cotransporter"/>
    <property type="match status" value="1"/>
</dbReference>
<evidence type="ECO:0000313" key="8">
    <source>
        <dbReference type="EMBL" id="WLN44352.1"/>
    </source>
</evidence>
<evidence type="ECO:0000256" key="4">
    <source>
        <dbReference type="ARBA" id="ARBA00022989"/>
    </source>
</evidence>
<evidence type="ECO:0000256" key="7">
    <source>
        <dbReference type="SAM" id="Phobius"/>
    </source>
</evidence>